<dbReference type="EMBL" id="CP036268">
    <property type="protein sequence ID" value="QDT39237.1"/>
    <property type="molecule type" value="Genomic_DNA"/>
</dbReference>
<gene>
    <name evidence="15" type="ORF">Pan189_36410</name>
</gene>
<dbReference type="SUPFAM" id="SSF52425">
    <property type="entry name" value="Cryptochrome/photolyase, N-terminal domain"/>
    <property type="match status" value="1"/>
</dbReference>
<keyword evidence="9" id="KW-0238">DNA-binding</keyword>
<dbReference type="InterPro" id="IPR036134">
    <property type="entry name" value="Crypto/Photolyase_FAD-like_sf"/>
</dbReference>
<dbReference type="InterPro" id="IPR036155">
    <property type="entry name" value="Crypto/Photolyase_N_sf"/>
</dbReference>
<name>A0A517R5R7_9PLAN</name>
<comment type="cofactor">
    <cofactor evidence="2">
        <name>FAD</name>
        <dbReference type="ChEBI" id="CHEBI:57692"/>
    </cofactor>
</comment>
<dbReference type="InterPro" id="IPR006050">
    <property type="entry name" value="DNA_photolyase_N"/>
</dbReference>
<evidence type="ECO:0000259" key="14">
    <source>
        <dbReference type="PROSITE" id="PS51645"/>
    </source>
</evidence>
<dbReference type="Proteomes" id="UP000317318">
    <property type="component" value="Chromosome"/>
</dbReference>
<evidence type="ECO:0000256" key="7">
    <source>
        <dbReference type="ARBA" id="ARBA00022763"/>
    </source>
</evidence>
<dbReference type="InterPro" id="IPR014729">
    <property type="entry name" value="Rossmann-like_a/b/a_fold"/>
</dbReference>
<evidence type="ECO:0000313" key="16">
    <source>
        <dbReference type="Proteomes" id="UP000317318"/>
    </source>
</evidence>
<dbReference type="PROSITE" id="PS51645">
    <property type="entry name" value="PHR_CRY_ALPHA_BETA"/>
    <property type="match status" value="1"/>
</dbReference>
<evidence type="ECO:0000256" key="9">
    <source>
        <dbReference type="ARBA" id="ARBA00023125"/>
    </source>
</evidence>
<dbReference type="AlphaFoldDB" id="A0A517R5R7"/>
<keyword evidence="6" id="KW-0285">Flavoprotein</keyword>
<evidence type="ECO:0000256" key="5">
    <source>
        <dbReference type="ARBA" id="ARBA00014046"/>
    </source>
</evidence>
<evidence type="ECO:0000256" key="13">
    <source>
        <dbReference type="ARBA" id="ARBA00033999"/>
    </source>
</evidence>
<evidence type="ECO:0000256" key="8">
    <source>
        <dbReference type="ARBA" id="ARBA00022827"/>
    </source>
</evidence>
<dbReference type="SUPFAM" id="SSF48173">
    <property type="entry name" value="Cryptochrome/photolyase FAD-binding domain"/>
    <property type="match status" value="1"/>
</dbReference>
<dbReference type="Gene3D" id="3.40.50.620">
    <property type="entry name" value="HUPs"/>
    <property type="match status" value="1"/>
</dbReference>
<keyword evidence="11 15" id="KW-0456">Lyase</keyword>
<keyword evidence="10" id="KW-0234">DNA repair</keyword>
<dbReference type="PANTHER" id="PTHR10211">
    <property type="entry name" value="DEOXYRIBODIPYRIMIDINE PHOTOLYASE"/>
    <property type="match status" value="1"/>
</dbReference>
<evidence type="ECO:0000256" key="10">
    <source>
        <dbReference type="ARBA" id="ARBA00023204"/>
    </source>
</evidence>
<comment type="cofactor">
    <cofactor evidence="1">
        <name>(6R)-5,10-methylene-5,6,7,8-tetrahydrofolate</name>
        <dbReference type="ChEBI" id="CHEBI:15636"/>
    </cofactor>
</comment>
<dbReference type="GO" id="GO:0003904">
    <property type="term" value="F:deoxyribodipyrimidine photo-lyase activity"/>
    <property type="evidence" value="ECO:0007669"/>
    <property type="project" value="UniProtKB-EC"/>
</dbReference>
<dbReference type="Gene3D" id="1.25.40.80">
    <property type="match status" value="1"/>
</dbReference>
<dbReference type="PANTHER" id="PTHR10211:SF0">
    <property type="entry name" value="DEOXYRIBODIPYRIMIDINE PHOTO-LYASE"/>
    <property type="match status" value="1"/>
</dbReference>
<dbReference type="Gene3D" id="1.10.579.10">
    <property type="entry name" value="DNA Cyclobutane Dipyrimidine Photolyase, subunit A, domain 3"/>
    <property type="match status" value="1"/>
</dbReference>
<proteinExistence type="inferred from homology"/>
<evidence type="ECO:0000256" key="2">
    <source>
        <dbReference type="ARBA" id="ARBA00001974"/>
    </source>
</evidence>
<comment type="catalytic activity">
    <reaction evidence="13">
        <text>cyclobutadipyrimidine (in DNA) = 2 pyrimidine residues (in DNA).</text>
        <dbReference type="EC" id="4.1.99.3"/>
    </reaction>
</comment>
<evidence type="ECO:0000256" key="11">
    <source>
        <dbReference type="ARBA" id="ARBA00023239"/>
    </source>
</evidence>
<dbReference type="InterPro" id="IPR052219">
    <property type="entry name" value="Photolyase_Class-2"/>
</dbReference>
<keyword evidence="8" id="KW-0274">FAD</keyword>
<dbReference type="GO" id="GO:0003677">
    <property type="term" value="F:DNA binding"/>
    <property type="evidence" value="ECO:0007669"/>
    <property type="project" value="UniProtKB-KW"/>
</dbReference>
<evidence type="ECO:0000256" key="1">
    <source>
        <dbReference type="ARBA" id="ARBA00001932"/>
    </source>
</evidence>
<dbReference type="EC" id="4.1.99.3" evidence="4"/>
<sequence>MSVVPTSQIETERVRKLNDHSARAGKYVLYWMQQSQRARFNPALEFAVQKANEHEKRLLVGFGLTDDYPEANARHYHFMLEGLKETQESLHKRGIKFVLQFGSPDEVAIHLAKEASAVVCDRGYLRHQKIWREKLVDAIDCEITEVEGDAAIPVETVSDKAEYAARTIRPKTNRHRDEFLVTLSTTSLQKNSLNIRVSGESLDDVPGLVAGMKIDHSVKPVPQFFPGGTGEAKRRLRNFIKELFAKYDEHRSKPEYEHTSCMSPYLHFGQLSPVELAIAIRDSGADPEQIDSYLEELLVRRGLSQNFVYFTDDYDQFSCLPDWAKKTLGEHKSDRREHDYGLDELEAADTHDEYWNAAMREMKYTGYMHNYMRMYWGKKILEWSPDPEDAFQNCLILNNKYFLDGRDTNSYGNVAWVFGMHDRAWQERAIYGKIRCMMASGLERKCDIDAYVERVDALVKQAENGS</sequence>
<feature type="domain" description="Photolyase/cryptochrome alpha/beta" evidence="14">
    <location>
        <begin position="26"/>
        <end position="154"/>
    </location>
</feature>
<keyword evidence="7" id="KW-0227">DNA damage</keyword>
<evidence type="ECO:0000256" key="3">
    <source>
        <dbReference type="ARBA" id="ARBA00006409"/>
    </source>
</evidence>
<accession>A0A517R5R7</accession>
<dbReference type="FunFam" id="1.10.579.10:FF:000002">
    <property type="entry name" value="Deoxyribodipyrimidine photolyase"/>
    <property type="match status" value="1"/>
</dbReference>
<comment type="similarity">
    <text evidence="3">Belongs to the DNA photolyase class-2 family.</text>
</comment>
<reference evidence="15 16" key="1">
    <citation type="submission" date="2019-02" db="EMBL/GenBank/DDBJ databases">
        <title>Deep-cultivation of Planctomycetes and their phenomic and genomic characterization uncovers novel biology.</title>
        <authorList>
            <person name="Wiegand S."/>
            <person name="Jogler M."/>
            <person name="Boedeker C."/>
            <person name="Pinto D."/>
            <person name="Vollmers J."/>
            <person name="Rivas-Marin E."/>
            <person name="Kohn T."/>
            <person name="Peeters S.H."/>
            <person name="Heuer A."/>
            <person name="Rast P."/>
            <person name="Oberbeckmann S."/>
            <person name="Bunk B."/>
            <person name="Jeske O."/>
            <person name="Meyerdierks A."/>
            <person name="Storesund J.E."/>
            <person name="Kallscheuer N."/>
            <person name="Luecker S."/>
            <person name="Lage O.M."/>
            <person name="Pohl T."/>
            <person name="Merkel B.J."/>
            <person name="Hornburger P."/>
            <person name="Mueller R.-W."/>
            <person name="Bruemmer F."/>
            <person name="Labrenz M."/>
            <person name="Spormann A.M."/>
            <person name="Op den Camp H."/>
            <person name="Overmann J."/>
            <person name="Amann R."/>
            <person name="Jetten M.S.M."/>
            <person name="Mascher T."/>
            <person name="Medema M.H."/>
            <person name="Devos D.P."/>
            <person name="Kaster A.-K."/>
            <person name="Ovreas L."/>
            <person name="Rohde M."/>
            <person name="Galperin M.Y."/>
            <person name="Jogler C."/>
        </authorList>
    </citation>
    <scope>NUCLEOTIDE SEQUENCE [LARGE SCALE GENOMIC DNA]</scope>
    <source>
        <strain evidence="15 16">Pan189</strain>
    </source>
</reference>
<evidence type="ECO:0000256" key="6">
    <source>
        <dbReference type="ARBA" id="ARBA00022630"/>
    </source>
</evidence>
<dbReference type="KEGG" id="svp:Pan189_36410"/>
<dbReference type="GO" id="GO:0000719">
    <property type="term" value="P:photoreactive repair"/>
    <property type="evidence" value="ECO:0007669"/>
    <property type="project" value="TreeGrafter"/>
</dbReference>
<protein>
    <recommendedName>
        <fullName evidence="5">Deoxyribodipyrimidine photo-lyase</fullName>
        <ecNumber evidence="4">4.1.99.3</ecNumber>
    </recommendedName>
    <alternativeName>
        <fullName evidence="12">DNA photolyase</fullName>
    </alternativeName>
</protein>
<evidence type="ECO:0000256" key="4">
    <source>
        <dbReference type="ARBA" id="ARBA00013149"/>
    </source>
</evidence>
<evidence type="ECO:0000256" key="12">
    <source>
        <dbReference type="ARBA" id="ARBA00031671"/>
    </source>
</evidence>
<dbReference type="Pfam" id="PF00875">
    <property type="entry name" value="DNA_photolyase"/>
    <property type="match status" value="1"/>
</dbReference>
<evidence type="ECO:0000313" key="15">
    <source>
        <dbReference type="EMBL" id="QDT39237.1"/>
    </source>
</evidence>
<organism evidence="15 16">
    <name type="scientific">Stratiformator vulcanicus</name>
    <dbReference type="NCBI Taxonomy" id="2527980"/>
    <lineage>
        <taxon>Bacteria</taxon>
        <taxon>Pseudomonadati</taxon>
        <taxon>Planctomycetota</taxon>
        <taxon>Planctomycetia</taxon>
        <taxon>Planctomycetales</taxon>
        <taxon>Planctomycetaceae</taxon>
        <taxon>Stratiformator</taxon>
    </lineage>
</organism>
<keyword evidence="16" id="KW-1185">Reference proteome</keyword>